<evidence type="ECO:0000313" key="4">
    <source>
        <dbReference type="EMBL" id="KPV72496.1"/>
    </source>
</evidence>
<dbReference type="STRING" id="578459.A0A0P9FA68"/>
<evidence type="ECO:0000256" key="3">
    <source>
        <dbReference type="SAM" id="MobiDB-lite"/>
    </source>
</evidence>
<dbReference type="OMA" id="ACKRIRM"/>
<dbReference type="InterPro" id="IPR032675">
    <property type="entry name" value="LRR_dom_sf"/>
</dbReference>
<dbReference type="PROSITE" id="PS51450">
    <property type="entry name" value="LRR"/>
    <property type="match status" value="6"/>
</dbReference>
<dbReference type="Gene3D" id="3.80.10.10">
    <property type="entry name" value="Ribonuclease Inhibitor"/>
    <property type="match status" value="2"/>
</dbReference>
<feature type="compositionally biased region" description="Low complexity" evidence="3">
    <location>
        <begin position="17"/>
        <end position="30"/>
    </location>
</feature>
<dbReference type="OrthoDB" id="7451790at2759"/>
<name>A0A0P9FA68_RHOGW</name>
<dbReference type="PANTHER" id="PTHR47566">
    <property type="match status" value="1"/>
</dbReference>
<dbReference type="SUPFAM" id="SSF52058">
    <property type="entry name" value="L domain-like"/>
    <property type="match status" value="1"/>
</dbReference>
<dbReference type="GO" id="GO:0061499">
    <property type="term" value="C:outer plaque of mitotic spindle pole body"/>
    <property type="evidence" value="ECO:0007669"/>
    <property type="project" value="TreeGrafter"/>
</dbReference>
<dbReference type="PANTHER" id="PTHR47566:SF1">
    <property type="entry name" value="PROTEIN NUD1"/>
    <property type="match status" value="1"/>
</dbReference>
<keyword evidence="1" id="KW-0433">Leucine-rich repeat</keyword>
<dbReference type="AlphaFoldDB" id="A0A0P9FA68"/>
<evidence type="ECO:0000256" key="2">
    <source>
        <dbReference type="ARBA" id="ARBA00022737"/>
    </source>
</evidence>
<reference evidence="4 5" key="1">
    <citation type="journal article" date="2015" name="Front. Microbiol.">
        <title>Genome sequence of the plant growth promoting endophytic yeast Rhodotorula graminis WP1.</title>
        <authorList>
            <person name="Firrincieli A."/>
            <person name="Otillar R."/>
            <person name="Salamov A."/>
            <person name="Schmutz J."/>
            <person name="Khan Z."/>
            <person name="Redman R.S."/>
            <person name="Fleck N.D."/>
            <person name="Lindquist E."/>
            <person name="Grigoriev I.V."/>
            <person name="Doty S.L."/>
        </authorList>
    </citation>
    <scope>NUCLEOTIDE SEQUENCE [LARGE SCALE GENOMIC DNA]</scope>
    <source>
        <strain evidence="4 5">WP1</strain>
    </source>
</reference>
<dbReference type="Proteomes" id="UP000053890">
    <property type="component" value="Unassembled WGS sequence"/>
</dbReference>
<dbReference type="Pfam" id="PF13855">
    <property type="entry name" value="LRR_8"/>
    <property type="match status" value="3"/>
</dbReference>
<sequence length="602" mass="66515">MRRVRGTSTRRSRRRTSGQARAARGGRAALSQPSAASLAVRLALPLSIVSVQALTLAPFDAGPDDTPAATHFSRDLPGPSLASSTSACSPAWTRSRATSRTFTRSHSQSNNATFLTECSFAVSHDRLVQYITDVEPFEPDWASLRSIDLSGKKADSVVRMKEFLPKLDELSYLTGIPKTLRTLLVASNRLTSLTSFQHLANLERLDLIDNHLDSVHQLSSLRHLRELKLDGNQLDSLDGLGGLDSLVKLSLRGNALVDVNLGQTTWCSRRSRLETLRLSRNKLVNVDGAERLVSLTTLDLDHNHLATFAPRRPLSRLRVLRLGNNPLSELDVAFAPKLRTLYVDSARLGNLVGTDQMRKLENLSVRDQSGDALTVAMAHVRDVKRLYLSGNPLPSSFPSDKFYNLTYLELAMCQLESLPADFAAVVPNVRVLNLDYNFIQDISPLSGLVRLTKLSLVGARIAKARPLAVVLATLTELESFDMRMNPFTLAFYPPLVPPSGSLLPSHTEHRILHPDDLPTALSASTLADPATHSSAWQALDVKFRRALPDAWYRRRAAYRAVVMQAAPTLERLDGVDCAKDRPRLARTVDKLARRTTAVVERR</sequence>
<dbReference type="InterPro" id="IPR001611">
    <property type="entry name" value="Leu-rich_rpt"/>
</dbReference>
<dbReference type="GO" id="GO:0031028">
    <property type="term" value="P:septation initiation signaling"/>
    <property type="evidence" value="ECO:0007669"/>
    <property type="project" value="TreeGrafter"/>
</dbReference>
<accession>A0A0P9FA68</accession>
<dbReference type="GO" id="GO:0035591">
    <property type="term" value="F:signaling adaptor activity"/>
    <property type="evidence" value="ECO:0007669"/>
    <property type="project" value="TreeGrafter"/>
</dbReference>
<dbReference type="RefSeq" id="XP_018268545.1">
    <property type="nucleotide sequence ID" value="XM_018413632.1"/>
</dbReference>
<organism evidence="4 5">
    <name type="scientific">Rhodotorula graminis (strain WP1)</name>
    <dbReference type="NCBI Taxonomy" id="578459"/>
    <lineage>
        <taxon>Eukaryota</taxon>
        <taxon>Fungi</taxon>
        <taxon>Dikarya</taxon>
        <taxon>Basidiomycota</taxon>
        <taxon>Pucciniomycotina</taxon>
        <taxon>Microbotryomycetes</taxon>
        <taxon>Sporidiobolales</taxon>
        <taxon>Sporidiobolaceae</taxon>
        <taxon>Rhodotorula</taxon>
    </lineage>
</organism>
<dbReference type="GO" id="GO:1902412">
    <property type="term" value="P:regulation of mitotic cytokinesis"/>
    <property type="evidence" value="ECO:0007669"/>
    <property type="project" value="TreeGrafter"/>
</dbReference>
<dbReference type="EMBL" id="KQ474087">
    <property type="protein sequence ID" value="KPV72496.1"/>
    <property type="molecule type" value="Genomic_DNA"/>
</dbReference>
<feature type="compositionally biased region" description="Basic residues" evidence="3">
    <location>
        <begin position="1"/>
        <end position="16"/>
    </location>
</feature>
<keyword evidence="2" id="KW-0677">Repeat</keyword>
<gene>
    <name evidence="4" type="ORF">RHOBADRAFT_39560</name>
</gene>
<keyword evidence="5" id="KW-1185">Reference proteome</keyword>
<evidence type="ECO:0000313" key="5">
    <source>
        <dbReference type="Proteomes" id="UP000053890"/>
    </source>
</evidence>
<dbReference type="GeneID" id="28974081"/>
<proteinExistence type="predicted"/>
<feature type="region of interest" description="Disordered" evidence="3">
    <location>
        <begin position="1"/>
        <end position="30"/>
    </location>
</feature>
<dbReference type="InterPro" id="IPR003591">
    <property type="entry name" value="Leu-rich_rpt_typical-subtyp"/>
</dbReference>
<dbReference type="SMART" id="SM00369">
    <property type="entry name" value="LRR_TYP"/>
    <property type="match status" value="6"/>
</dbReference>
<feature type="region of interest" description="Disordered" evidence="3">
    <location>
        <begin position="67"/>
        <end position="87"/>
    </location>
</feature>
<dbReference type="InterPro" id="IPR052574">
    <property type="entry name" value="CDIRP"/>
</dbReference>
<evidence type="ECO:0008006" key="6">
    <source>
        <dbReference type="Google" id="ProtNLM"/>
    </source>
</evidence>
<protein>
    <recommendedName>
        <fullName evidence="6">L domain-like protein</fullName>
    </recommendedName>
</protein>
<evidence type="ECO:0000256" key="1">
    <source>
        <dbReference type="ARBA" id="ARBA00022614"/>
    </source>
</evidence>